<feature type="transmembrane region" description="Helical" evidence="1">
    <location>
        <begin position="41"/>
        <end position="59"/>
    </location>
</feature>
<evidence type="ECO:0000256" key="1">
    <source>
        <dbReference type="SAM" id="Phobius"/>
    </source>
</evidence>
<reference evidence="2" key="1">
    <citation type="submission" date="2020-10" db="EMBL/GenBank/DDBJ databases">
        <title>Mucilaginibacter mali sp. nov., isolated from rhizosphere soil of apple orchard.</title>
        <authorList>
            <person name="Lee J.-S."/>
            <person name="Kim H.S."/>
            <person name="Kim J.-S."/>
        </authorList>
    </citation>
    <scope>NUCLEOTIDE SEQUENCE</scope>
    <source>
        <strain evidence="2">KCTC 22746</strain>
    </source>
</reference>
<feature type="transmembrane region" description="Helical" evidence="1">
    <location>
        <begin position="269"/>
        <end position="291"/>
    </location>
</feature>
<feature type="transmembrane region" description="Helical" evidence="1">
    <location>
        <begin position="390"/>
        <end position="410"/>
    </location>
</feature>
<evidence type="ECO:0000313" key="3">
    <source>
        <dbReference type="Proteomes" id="UP000622475"/>
    </source>
</evidence>
<organism evidence="2 3">
    <name type="scientific">Mucilaginibacter myungsuensis</name>
    <dbReference type="NCBI Taxonomy" id="649104"/>
    <lineage>
        <taxon>Bacteria</taxon>
        <taxon>Pseudomonadati</taxon>
        <taxon>Bacteroidota</taxon>
        <taxon>Sphingobacteriia</taxon>
        <taxon>Sphingobacteriales</taxon>
        <taxon>Sphingobacteriaceae</taxon>
        <taxon>Mucilaginibacter</taxon>
    </lineage>
</organism>
<name>A0A929PWU5_9SPHI</name>
<comment type="caution">
    <text evidence="2">The sequence shown here is derived from an EMBL/GenBank/DDBJ whole genome shotgun (WGS) entry which is preliminary data.</text>
</comment>
<keyword evidence="1" id="KW-0472">Membrane</keyword>
<dbReference type="Pfam" id="PF04403">
    <property type="entry name" value="PqiA"/>
    <property type="match status" value="1"/>
</dbReference>
<keyword evidence="3" id="KW-1185">Reference proteome</keyword>
<feature type="transmembrane region" description="Helical" evidence="1">
    <location>
        <begin position="343"/>
        <end position="369"/>
    </location>
</feature>
<evidence type="ECO:0000313" key="2">
    <source>
        <dbReference type="EMBL" id="MBE9662466.1"/>
    </source>
</evidence>
<dbReference type="InterPro" id="IPR007498">
    <property type="entry name" value="PqiA-like"/>
</dbReference>
<dbReference type="Proteomes" id="UP000622475">
    <property type="component" value="Unassembled WGS sequence"/>
</dbReference>
<keyword evidence="1" id="KW-1133">Transmembrane helix</keyword>
<gene>
    <name evidence="2" type="ORF">IRJ16_11290</name>
</gene>
<sequence length="464" mass="52225">MNRLKHLPQRLCYPSVHPIIFIQLATTETGGTVKTFNVTKLLLILGLSVMLCGQSYFGFRLHELSDRQEQIKTDYSDINNITLGVFSIDQWRDKITGIINHQVRNFKLNKAQKRDLQIEVEQIIMALINKAEALLNKKPKSLGGKIKKFAVKSFVKTDDIKAKVPGYAKMIIAKVDNKDNKNKLSDMALSKFSEAQQTGYLDSTLRVTDSIHNVMYKKYKVTSQDELNKKLEAELVNIRKQTYTYCFGMLGCVVIVLTLWWIFRKRTNLHGALFIMSLLFAFILLAVGLTASMVEVDARVRSLDFVLLGEHVVFKNQVLFFQSKSIMDVVHVLIMQPAIDSKLVGALILIFSVLFPVIKLSSTGIHLLAKKKLAENKVIKYFAFQSGKWSMADVIVIAILMVYIGLNGLLESQLAGLGIKDPTLTVITTNNTALQPGYIIFIAFVLFGLCLSTILKFITPHNAD</sequence>
<keyword evidence="1" id="KW-0812">Transmembrane</keyword>
<dbReference type="EMBL" id="JADFFL010000004">
    <property type="protein sequence ID" value="MBE9662466.1"/>
    <property type="molecule type" value="Genomic_DNA"/>
</dbReference>
<dbReference type="AlphaFoldDB" id="A0A929PWU5"/>
<protein>
    <submittedName>
        <fullName evidence="2">Paraquat-inducible protein A</fullName>
    </submittedName>
</protein>
<feature type="transmembrane region" description="Helical" evidence="1">
    <location>
        <begin position="243"/>
        <end position="263"/>
    </location>
</feature>
<proteinExistence type="predicted"/>
<feature type="transmembrane region" description="Helical" evidence="1">
    <location>
        <begin position="438"/>
        <end position="458"/>
    </location>
</feature>
<accession>A0A929PWU5</accession>